<dbReference type="EMBL" id="JACSQN010000008">
    <property type="protein sequence ID" value="MBD7985038.1"/>
    <property type="molecule type" value="Genomic_DNA"/>
</dbReference>
<dbReference type="InterPro" id="IPR051448">
    <property type="entry name" value="CdaR-like_regulators"/>
</dbReference>
<name>A0ABR8UAJ3_9BACL</name>
<feature type="domain" description="PucR C-terminal helix-turn-helix" evidence="3">
    <location>
        <begin position="476"/>
        <end position="533"/>
    </location>
</feature>
<evidence type="ECO:0000313" key="5">
    <source>
        <dbReference type="EMBL" id="MBD7985038.1"/>
    </source>
</evidence>
<reference evidence="5 6" key="1">
    <citation type="submission" date="2020-08" db="EMBL/GenBank/DDBJ databases">
        <title>A Genomic Blueprint of the Chicken Gut Microbiome.</title>
        <authorList>
            <person name="Gilroy R."/>
            <person name="Ravi A."/>
            <person name="Getino M."/>
            <person name="Pursley I."/>
            <person name="Horton D.L."/>
            <person name="Alikhan N.-F."/>
            <person name="Baker D."/>
            <person name="Gharbi K."/>
            <person name="Hall N."/>
            <person name="Watson M."/>
            <person name="Adriaenssens E.M."/>
            <person name="Foster-Nyarko E."/>
            <person name="Jarju S."/>
            <person name="Secka A."/>
            <person name="Antonio M."/>
            <person name="Oren A."/>
            <person name="Chaudhuri R."/>
            <person name="La Ragione R.M."/>
            <person name="Hildebrand F."/>
            <person name="Pallen M.J."/>
        </authorList>
    </citation>
    <scope>NUCLEOTIDE SEQUENCE [LARGE SCALE GENOMIC DNA]</scope>
    <source>
        <strain evidence="5 6">Sa2YVA2</strain>
    </source>
</reference>
<feature type="domain" description="CdaR GGDEF-like" evidence="4">
    <location>
        <begin position="283"/>
        <end position="423"/>
    </location>
</feature>
<feature type="domain" description="Purine catabolism PurC-like" evidence="2">
    <location>
        <begin position="5"/>
        <end position="113"/>
    </location>
</feature>
<evidence type="ECO:0000259" key="2">
    <source>
        <dbReference type="Pfam" id="PF07905"/>
    </source>
</evidence>
<dbReference type="Proteomes" id="UP000626786">
    <property type="component" value="Unassembled WGS sequence"/>
</dbReference>
<dbReference type="InterPro" id="IPR041522">
    <property type="entry name" value="CdaR_GGDEF"/>
</dbReference>
<gene>
    <name evidence="5" type="ORF">H9649_10605</name>
</gene>
<dbReference type="Pfam" id="PF13556">
    <property type="entry name" value="HTH_30"/>
    <property type="match status" value="1"/>
</dbReference>
<organism evidence="5 6">
    <name type="scientific">Sporosarcina quadrami</name>
    <dbReference type="NCBI Taxonomy" id="2762234"/>
    <lineage>
        <taxon>Bacteria</taxon>
        <taxon>Bacillati</taxon>
        <taxon>Bacillota</taxon>
        <taxon>Bacilli</taxon>
        <taxon>Bacillales</taxon>
        <taxon>Caryophanaceae</taxon>
        <taxon>Sporosarcina</taxon>
    </lineage>
</organism>
<evidence type="ECO:0000259" key="3">
    <source>
        <dbReference type="Pfam" id="PF13556"/>
    </source>
</evidence>
<dbReference type="Pfam" id="PF07905">
    <property type="entry name" value="PucR"/>
    <property type="match status" value="1"/>
</dbReference>
<proteinExistence type="inferred from homology"/>
<dbReference type="PANTHER" id="PTHR33744:SF1">
    <property type="entry name" value="DNA-BINDING TRANSCRIPTIONAL ACTIVATOR ADER"/>
    <property type="match status" value="1"/>
</dbReference>
<evidence type="ECO:0000313" key="6">
    <source>
        <dbReference type="Proteomes" id="UP000626786"/>
    </source>
</evidence>
<dbReference type="Gene3D" id="1.10.10.2840">
    <property type="entry name" value="PucR C-terminal helix-turn-helix domain"/>
    <property type="match status" value="1"/>
</dbReference>
<dbReference type="InterPro" id="IPR009057">
    <property type="entry name" value="Homeodomain-like_sf"/>
</dbReference>
<dbReference type="InterPro" id="IPR025736">
    <property type="entry name" value="PucR_C-HTH_dom"/>
</dbReference>
<dbReference type="InterPro" id="IPR012914">
    <property type="entry name" value="PucR_dom"/>
</dbReference>
<sequence>MLNNAIIRSGADAIDDKQVEWVSVMENPVENFVRENEFVLTTGIGCFGNKDELMKFVEDVYNSGASVLAIATGRHVFDIPEEIIEFAEKSRFIILEIPWELRFADLVHEIMGHLLINRNKAINRPKEIQEQLIQIILEGRTLQSITDYIEREIGKHILIADEKGEVVSGTADRAVVFSMWNKRVDSVAALEESHHPKYSDVRKIEERNQLLYQFTIKSNGKPKGNFFILTSVDESLSKQDITIAEQATVATALWFSRDSAVVEAEGRMQNEFLLSLVIGENMSPEHIQAHADLFKYNLEVPYVCIIGCPENLGSLIQQQQGRSYSRKTDLEYMNSYIKDGIFYAADSIGRRLLYAFKNDIIIIFLETSATATADTVNQFLDLVERRFIHLLPGVLFSWGVGKRVEGKDNFKSSYQKAKAALEMGRGEFGTGRRTHFDDTQLSSLLLNLAINEEVKQIALSVLSPLINYDDGKGMDLIKTFAIYRANSGNVSKTARELNLHRQSLLYRLRKIETLTGKSLVNPDDLFLLEFAVKLWSTDAITSTK</sequence>
<dbReference type="InterPro" id="IPR042070">
    <property type="entry name" value="PucR_C-HTH_sf"/>
</dbReference>
<keyword evidence="6" id="KW-1185">Reference proteome</keyword>
<evidence type="ECO:0000256" key="1">
    <source>
        <dbReference type="ARBA" id="ARBA00006754"/>
    </source>
</evidence>
<accession>A0ABR8UAJ3</accession>
<comment type="similarity">
    <text evidence="1">Belongs to the CdaR family.</text>
</comment>
<evidence type="ECO:0000259" key="4">
    <source>
        <dbReference type="Pfam" id="PF17853"/>
    </source>
</evidence>
<dbReference type="PANTHER" id="PTHR33744">
    <property type="entry name" value="CARBOHYDRATE DIACID REGULATOR"/>
    <property type="match status" value="1"/>
</dbReference>
<dbReference type="Pfam" id="PF17853">
    <property type="entry name" value="GGDEF_2"/>
    <property type="match status" value="1"/>
</dbReference>
<comment type="caution">
    <text evidence="5">The sequence shown here is derived from an EMBL/GenBank/DDBJ whole genome shotgun (WGS) entry which is preliminary data.</text>
</comment>
<dbReference type="SUPFAM" id="SSF46689">
    <property type="entry name" value="Homeodomain-like"/>
    <property type="match status" value="1"/>
</dbReference>
<protein>
    <submittedName>
        <fullName evidence="5">PucR family transcriptional regulator ligand-binding domain-containing protein</fullName>
    </submittedName>
</protein>